<keyword evidence="2" id="KW-0472">Membrane</keyword>
<keyword evidence="2" id="KW-1133">Transmembrane helix</keyword>
<evidence type="ECO:0000256" key="2">
    <source>
        <dbReference type="SAM" id="Phobius"/>
    </source>
</evidence>
<evidence type="ECO:0000313" key="4">
    <source>
        <dbReference type="Proteomes" id="UP000015530"/>
    </source>
</evidence>
<dbReference type="HOGENOM" id="CLU_1337415_0_0_1"/>
<organism evidence="3 4">
    <name type="scientific">Colletotrichum gloeosporioides (strain Cg-14)</name>
    <name type="common">Anthracnose fungus</name>
    <name type="synonym">Glomerella cingulata</name>
    <dbReference type="NCBI Taxonomy" id="1237896"/>
    <lineage>
        <taxon>Eukaryota</taxon>
        <taxon>Fungi</taxon>
        <taxon>Dikarya</taxon>
        <taxon>Ascomycota</taxon>
        <taxon>Pezizomycotina</taxon>
        <taxon>Sordariomycetes</taxon>
        <taxon>Hypocreomycetidae</taxon>
        <taxon>Glomerellales</taxon>
        <taxon>Glomerellaceae</taxon>
        <taxon>Colletotrichum</taxon>
        <taxon>Colletotrichum gloeosporioides species complex</taxon>
    </lineage>
</organism>
<gene>
    <name evidence="3" type="ORF">CGLO_07024</name>
</gene>
<feature type="region of interest" description="Disordered" evidence="1">
    <location>
        <begin position="47"/>
        <end position="71"/>
    </location>
</feature>
<dbReference type="AlphaFoldDB" id="T0LXU2"/>
<dbReference type="OrthoDB" id="10648337at2759"/>
<dbReference type="Proteomes" id="UP000015530">
    <property type="component" value="Unassembled WGS sequence"/>
</dbReference>
<sequence length="205" mass="23526">MFPRLLRGPQRAITNGVCVYGKQLPSPLSLCRTSAVAKSSNAFRSFTRHQPFSSGPRNASPSHNPPNTETSTLEITRKAYEKAYAAHRRALLSDKQRLEKEFKQRISKVKAEMAEIERAHRVNMIATKGHNQPEQPRLKIDDDFVRRMPADLVCWLVMIWLVTKPLLGFIVFNVIIWKLTPVPFHRRLKPDDASDTPDEKLDTQR</sequence>
<comment type="caution">
    <text evidence="3">The sequence shown here is derived from an EMBL/GenBank/DDBJ whole genome shotgun (WGS) entry which is preliminary data.</text>
</comment>
<dbReference type="EMBL" id="AMYD01001407">
    <property type="protein sequence ID" value="EQB53265.1"/>
    <property type="molecule type" value="Genomic_DNA"/>
</dbReference>
<reference evidence="4" key="1">
    <citation type="journal article" date="2013" name="Mol. Plant Microbe Interact.">
        <title>Global aspects of pacC regulation of pathogenicity genes in Colletotrichum gloeosporioides as revealed by transcriptome analysis.</title>
        <authorList>
            <person name="Alkan N."/>
            <person name="Meng X."/>
            <person name="Friedlander G."/>
            <person name="Reuveni E."/>
            <person name="Sukno S."/>
            <person name="Sherman A."/>
            <person name="Thon M."/>
            <person name="Fluhr R."/>
            <person name="Prusky D."/>
        </authorList>
    </citation>
    <scope>NUCLEOTIDE SEQUENCE [LARGE SCALE GENOMIC DNA]</scope>
    <source>
        <strain evidence="4">Cg-14</strain>
    </source>
</reference>
<evidence type="ECO:0000313" key="3">
    <source>
        <dbReference type="EMBL" id="EQB53265.1"/>
    </source>
</evidence>
<proteinExistence type="predicted"/>
<protein>
    <submittedName>
        <fullName evidence="3">Uncharacterized protein</fullName>
    </submittedName>
</protein>
<accession>T0LXU2</accession>
<name>T0LXU2_COLGC</name>
<keyword evidence="2" id="KW-0812">Transmembrane</keyword>
<evidence type="ECO:0000256" key="1">
    <source>
        <dbReference type="SAM" id="MobiDB-lite"/>
    </source>
</evidence>
<feature type="transmembrane region" description="Helical" evidence="2">
    <location>
        <begin position="152"/>
        <end position="177"/>
    </location>
</feature>